<feature type="domain" description="RNA polymerase sigma factor 70 region 4 type 2" evidence="6">
    <location>
        <begin position="126"/>
        <end position="177"/>
    </location>
</feature>
<accession>A0A090Y5J5</accession>
<dbReference type="HOGENOM" id="CLU_047691_3_4_9"/>
<protein>
    <submittedName>
        <fullName evidence="7">RNA polymerase sigma factor, sigma-70 family protein</fullName>
    </submittedName>
    <submittedName>
        <fullName evidence="8">Sigma-70 family RNA polymerase sigma factor</fullName>
    </submittedName>
</protein>
<dbReference type="RefSeq" id="WP_036624547.1">
    <property type="nucleotide sequence ID" value="NZ_BGML01000001.1"/>
</dbReference>
<dbReference type="AlphaFoldDB" id="A0A090Y5J5"/>
<dbReference type="GeneID" id="77008573"/>
<evidence type="ECO:0000313" key="10">
    <source>
        <dbReference type="Proteomes" id="UP000442469"/>
    </source>
</evidence>
<evidence type="ECO:0000313" key="7">
    <source>
        <dbReference type="EMBL" id="KFM93077.1"/>
    </source>
</evidence>
<dbReference type="NCBIfam" id="TIGR02937">
    <property type="entry name" value="sigma70-ECF"/>
    <property type="match status" value="1"/>
</dbReference>
<dbReference type="SUPFAM" id="SSF88659">
    <property type="entry name" value="Sigma3 and sigma4 domains of RNA polymerase sigma factors"/>
    <property type="match status" value="1"/>
</dbReference>
<gene>
    <name evidence="7" type="ORF">DJ90_2876</name>
    <name evidence="8" type="ORF">GNQ08_17565</name>
</gene>
<dbReference type="InterPro" id="IPR014284">
    <property type="entry name" value="RNA_pol_sigma-70_dom"/>
</dbReference>
<keyword evidence="9" id="KW-1185">Reference proteome</keyword>
<dbReference type="InterPro" id="IPR013249">
    <property type="entry name" value="RNA_pol_sigma70_r4_t2"/>
</dbReference>
<reference evidence="8 10" key="2">
    <citation type="submission" date="2019-11" db="EMBL/GenBank/DDBJ databases">
        <title>Draft genome sequences of five Paenibacillus species of dairy origin.</title>
        <authorList>
            <person name="Olajide A.M."/>
            <person name="Chen S."/>
            <person name="Lapointe G."/>
        </authorList>
    </citation>
    <scope>NUCLEOTIDE SEQUENCE [LARGE SCALE GENOMIC DNA]</scope>
    <source>
        <strain evidence="8 10">3CT49</strain>
    </source>
</reference>
<comment type="caution">
    <text evidence="7">The sequence shown here is derived from an EMBL/GenBank/DDBJ whole genome shotgun (WGS) entry which is preliminary data.</text>
</comment>
<keyword evidence="3" id="KW-0731">Sigma factor</keyword>
<evidence type="ECO:0000259" key="5">
    <source>
        <dbReference type="Pfam" id="PF04542"/>
    </source>
</evidence>
<keyword evidence="4" id="KW-0804">Transcription</keyword>
<dbReference type="GO" id="GO:0016987">
    <property type="term" value="F:sigma factor activity"/>
    <property type="evidence" value="ECO:0007669"/>
    <property type="project" value="UniProtKB-KW"/>
</dbReference>
<dbReference type="GO" id="GO:0003677">
    <property type="term" value="F:DNA binding"/>
    <property type="evidence" value="ECO:0007669"/>
    <property type="project" value="InterPro"/>
</dbReference>
<dbReference type="Pfam" id="PF08281">
    <property type="entry name" value="Sigma70_r4_2"/>
    <property type="match status" value="1"/>
</dbReference>
<dbReference type="InterPro" id="IPR039425">
    <property type="entry name" value="RNA_pol_sigma-70-like"/>
</dbReference>
<evidence type="ECO:0000256" key="1">
    <source>
        <dbReference type="ARBA" id="ARBA00010641"/>
    </source>
</evidence>
<evidence type="ECO:0000256" key="2">
    <source>
        <dbReference type="ARBA" id="ARBA00023015"/>
    </source>
</evidence>
<evidence type="ECO:0000259" key="6">
    <source>
        <dbReference type="Pfam" id="PF08281"/>
    </source>
</evidence>
<dbReference type="Proteomes" id="UP000029278">
    <property type="component" value="Unassembled WGS sequence"/>
</dbReference>
<dbReference type="Gene3D" id="1.10.1740.10">
    <property type="match status" value="1"/>
</dbReference>
<sequence length="196" mass="23303">MNLLDRPHLAFKVDPEQIEMLVRRTKCGDKGAFAEIIQRFEKPIYIYCYHMLKSKEEAEDALQEIFIKAYEQIHQYRPAVSFSAWLYKIAYNYSLNQIRGKKRWYRFLTRYKHERPSCQNTESLVLLKDLLSSLTEEEKHILLLRAIHRYSFNEISEIMSIKSATVRKKYERLRRKLSEEDMNEGGEANAAIAKST</sequence>
<dbReference type="InterPro" id="IPR007627">
    <property type="entry name" value="RNA_pol_sigma70_r2"/>
</dbReference>
<dbReference type="EMBL" id="JMQA01000053">
    <property type="protein sequence ID" value="KFM93077.1"/>
    <property type="molecule type" value="Genomic_DNA"/>
</dbReference>
<name>A0A090Y5J5_PAEMA</name>
<dbReference type="Proteomes" id="UP000442469">
    <property type="component" value="Unassembled WGS sequence"/>
</dbReference>
<proteinExistence type="inferred from homology"/>
<dbReference type="InterPro" id="IPR013325">
    <property type="entry name" value="RNA_pol_sigma_r2"/>
</dbReference>
<evidence type="ECO:0000256" key="3">
    <source>
        <dbReference type="ARBA" id="ARBA00023082"/>
    </source>
</evidence>
<dbReference type="GO" id="GO:0006352">
    <property type="term" value="P:DNA-templated transcription initiation"/>
    <property type="evidence" value="ECO:0007669"/>
    <property type="project" value="InterPro"/>
</dbReference>
<organism evidence="7 9">
    <name type="scientific">Paenibacillus macerans</name>
    <name type="common">Bacillus macerans</name>
    <dbReference type="NCBI Taxonomy" id="44252"/>
    <lineage>
        <taxon>Bacteria</taxon>
        <taxon>Bacillati</taxon>
        <taxon>Bacillota</taxon>
        <taxon>Bacilli</taxon>
        <taxon>Bacillales</taxon>
        <taxon>Paenibacillaceae</taxon>
        <taxon>Paenibacillus</taxon>
    </lineage>
</organism>
<dbReference type="Pfam" id="PF04542">
    <property type="entry name" value="Sigma70_r2"/>
    <property type="match status" value="1"/>
</dbReference>
<reference evidence="7 9" key="1">
    <citation type="submission" date="2014-04" db="EMBL/GenBank/DDBJ databases">
        <authorList>
            <person name="Bishop-Lilly K.A."/>
            <person name="Broomall S.M."/>
            <person name="Chain P.S."/>
            <person name="Chertkov O."/>
            <person name="Coyne S.R."/>
            <person name="Daligault H.E."/>
            <person name="Davenport K.W."/>
            <person name="Erkkila T."/>
            <person name="Frey K.G."/>
            <person name="Gibbons H.S."/>
            <person name="Gu W."/>
            <person name="Jaissle J."/>
            <person name="Johnson S.L."/>
            <person name="Koroleva G.I."/>
            <person name="Ladner J.T."/>
            <person name="Lo C.-C."/>
            <person name="Minogue T.D."/>
            <person name="Munk C."/>
            <person name="Palacios G.F."/>
            <person name="Redden C.L."/>
            <person name="Rosenzweig C.N."/>
            <person name="Scholz M.B."/>
            <person name="Teshima H."/>
            <person name="Xu Y."/>
        </authorList>
    </citation>
    <scope>NUCLEOTIDE SEQUENCE [LARGE SCALE GENOMIC DNA]</scope>
    <source>
        <strain evidence="7 9">8244</strain>
    </source>
</reference>
<dbReference type="PANTHER" id="PTHR43133">
    <property type="entry name" value="RNA POLYMERASE ECF-TYPE SIGMA FACTO"/>
    <property type="match status" value="1"/>
</dbReference>
<dbReference type="PATRIC" id="fig|44252.3.peg.6182"/>
<feature type="domain" description="RNA polymerase sigma-70 region 2" evidence="5">
    <location>
        <begin position="37"/>
        <end position="103"/>
    </location>
</feature>
<dbReference type="SUPFAM" id="SSF88946">
    <property type="entry name" value="Sigma2 domain of RNA polymerase sigma factors"/>
    <property type="match status" value="1"/>
</dbReference>
<keyword evidence="2" id="KW-0805">Transcription regulation</keyword>
<comment type="similarity">
    <text evidence="1">Belongs to the sigma-70 factor family. ECF subfamily.</text>
</comment>
<dbReference type="InterPro" id="IPR036388">
    <property type="entry name" value="WH-like_DNA-bd_sf"/>
</dbReference>
<dbReference type="OrthoDB" id="9794508at2"/>
<evidence type="ECO:0000256" key="4">
    <source>
        <dbReference type="ARBA" id="ARBA00023163"/>
    </source>
</evidence>
<dbReference type="EMBL" id="WNZZ01000013">
    <property type="protein sequence ID" value="MUG24197.1"/>
    <property type="molecule type" value="Genomic_DNA"/>
</dbReference>
<dbReference type="STRING" id="44252.DJ90_2876"/>
<evidence type="ECO:0000313" key="9">
    <source>
        <dbReference type="Proteomes" id="UP000029278"/>
    </source>
</evidence>
<dbReference type="Gene3D" id="1.10.10.10">
    <property type="entry name" value="Winged helix-like DNA-binding domain superfamily/Winged helix DNA-binding domain"/>
    <property type="match status" value="1"/>
</dbReference>
<dbReference type="InterPro" id="IPR013324">
    <property type="entry name" value="RNA_pol_sigma_r3/r4-like"/>
</dbReference>
<evidence type="ECO:0000313" key="8">
    <source>
        <dbReference type="EMBL" id="MUG24197.1"/>
    </source>
</evidence>
<dbReference type="PANTHER" id="PTHR43133:SF60">
    <property type="entry name" value="RNA POLYMERASE SIGMA FACTOR SIGV"/>
    <property type="match status" value="1"/>
</dbReference>